<dbReference type="Proteomes" id="UP000238362">
    <property type="component" value="Unassembled WGS sequence"/>
</dbReference>
<organism evidence="1 2">
    <name type="scientific">Prauserella shujinwangii</name>
    <dbReference type="NCBI Taxonomy" id="1453103"/>
    <lineage>
        <taxon>Bacteria</taxon>
        <taxon>Bacillati</taxon>
        <taxon>Actinomycetota</taxon>
        <taxon>Actinomycetes</taxon>
        <taxon>Pseudonocardiales</taxon>
        <taxon>Pseudonocardiaceae</taxon>
        <taxon>Prauserella</taxon>
    </lineage>
</organism>
<protein>
    <recommendedName>
        <fullName evidence="3">Concanavalin A-like lectin/glucanase superfamily protein</fullName>
    </recommendedName>
</protein>
<dbReference type="EMBL" id="PVNH01000007">
    <property type="protein sequence ID" value="PRX46743.1"/>
    <property type="molecule type" value="Genomic_DNA"/>
</dbReference>
<name>A0A2T0LSZ6_9PSEU</name>
<comment type="caution">
    <text evidence="1">The sequence shown here is derived from an EMBL/GenBank/DDBJ whole genome shotgun (WGS) entry which is preliminary data.</text>
</comment>
<evidence type="ECO:0008006" key="3">
    <source>
        <dbReference type="Google" id="ProtNLM"/>
    </source>
</evidence>
<evidence type="ECO:0000313" key="2">
    <source>
        <dbReference type="Proteomes" id="UP000238362"/>
    </source>
</evidence>
<gene>
    <name evidence="1" type="ORF">B0I33_107321</name>
</gene>
<accession>A0A2T0LSZ6</accession>
<proteinExistence type="predicted"/>
<evidence type="ECO:0000313" key="1">
    <source>
        <dbReference type="EMBL" id="PRX46743.1"/>
    </source>
</evidence>
<keyword evidence="2" id="KW-1185">Reference proteome</keyword>
<reference evidence="1 2" key="1">
    <citation type="submission" date="2018-03" db="EMBL/GenBank/DDBJ databases">
        <title>Genomic Encyclopedia of Type Strains, Phase III (KMG-III): the genomes of soil and plant-associated and newly described type strains.</title>
        <authorList>
            <person name="Whitman W."/>
        </authorList>
    </citation>
    <scope>NUCLEOTIDE SEQUENCE [LARGE SCALE GENOMIC DNA]</scope>
    <source>
        <strain evidence="1 2">CGMCC 4.7125</strain>
    </source>
</reference>
<dbReference type="AlphaFoldDB" id="A0A2T0LSZ6"/>
<sequence length="722" mass="77757">MGVPLLPQELADATLFVEIAWGADLTADSSTWVWTDITTDIRYEDGPISIKLGRSDEASDSQPAECSFSVTNTGAKYSLGPQSPSYPNVRRNTPLRVRATQTAVFDETLFQGYVTGFTPTWNLKGNVPVVSIGANGSLRRIQQLKSAEQSALYRFVTSNLSPVYYWPLEEGKDAKVGRPVFGNTNMTFILSPPPPQGKISWGATDDYVPTKRAPVAADGGGLVATLQGVPGAGWALAWAQKIDYDDGSEIQAQVVFYLNDPNNYALYFTFERTDGLIGLIKAITPTTTVNVEPYFLPVEERDGIWHFFAVRFAQNGTGVDYQFYVDGQQVMNGNITDVDLGPGLSMARWYCDVGDTELSFGHIMILTLADFDANVTELNNVGTDALLNEDAVVRLSRLCAEDGVEYSGPATSITQMGAQFPDTFLNLVREIEATDQGIVYDGTSAGLTYVSRESVESSSAALTIDVASNELAPDFAPTDDDQRVINKATADQREGSEAVYEDRDGPLGTNTIGLYDGEVSVNVGLVDLLRDYAAWVVHKGTVEGYRFPSVSLNLRATPSLAAQVAGISPTARIDIINPEQVFPELPSETISLVVEGIQTQISPMEWTTEFACSRFEPWRVIVLAADTGDTDPELCHLDTDDSELVTGVSAGATSLSVATNSGPLWTTATDDFPFEIEVGGVVVNVTAISGATSPQTFTVDPVSQALTAGDSISVYKAPVLGL</sequence>